<feature type="compositionally biased region" description="Basic and acidic residues" evidence="1">
    <location>
        <begin position="307"/>
        <end position="328"/>
    </location>
</feature>
<feature type="compositionally biased region" description="Basic and acidic residues" evidence="1">
    <location>
        <begin position="225"/>
        <end position="252"/>
    </location>
</feature>
<dbReference type="InterPro" id="IPR039353">
    <property type="entry name" value="TF_Adf1"/>
</dbReference>
<reference evidence="3" key="1">
    <citation type="submission" date="2022-11" db="EMBL/GenBank/DDBJ databases">
        <title>Centuries of genome instability and evolution in soft-shell clam transmissible cancer (bioRxiv).</title>
        <authorList>
            <person name="Hart S.F.M."/>
            <person name="Yonemitsu M.A."/>
            <person name="Giersch R.M."/>
            <person name="Beal B.F."/>
            <person name="Arriagada G."/>
            <person name="Davis B.W."/>
            <person name="Ostrander E.A."/>
            <person name="Goff S.P."/>
            <person name="Metzger M.J."/>
        </authorList>
    </citation>
    <scope>NUCLEOTIDE SEQUENCE</scope>
    <source>
        <strain evidence="3">MELC-2E11</strain>
        <tissue evidence="3">Siphon/mantle</tissue>
    </source>
</reference>
<dbReference type="PANTHER" id="PTHR12243:SF60">
    <property type="entry name" value="SI:CH211-15D5.12-RELATED"/>
    <property type="match status" value="1"/>
</dbReference>
<evidence type="ECO:0000313" key="4">
    <source>
        <dbReference type="Proteomes" id="UP001164746"/>
    </source>
</evidence>
<feature type="compositionally biased region" description="Low complexity" evidence="1">
    <location>
        <begin position="463"/>
        <end position="472"/>
    </location>
</feature>
<dbReference type="Proteomes" id="UP001164746">
    <property type="component" value="Chromosome 5"/>
</dbReference>
<sequence length="693" mass="77446">MSFRYSHVLKAEPFAEGTYRTMTVDHHKTSAIFVVSIHMPERIYGILRAYALYTRLFHWKDDKRSDLFVFAREHQPSKTRRMNNRFPAVAVTGALIPASADSGVEALRHSAHQYTSTMRDADEQMSEPVPELPKIDKVTVSSFAAKACVRISPEVELQIAEHFKMEMHASLLKNVTIPRKLVEEEGGPLAGPNYGPNGEAEVRTTSHGIGGPPSPVRCRRPRNTRPADRPIKLGSHCRSDQLDQARSSDRPSHFYYKLKMPRKGKRPIGSTIASKCAVAAPQPEIVEPTQEESNESPIPPTDSSAEQTRKEQVEERPTSPEIETDIRPRKTLHRTLTQDEEDDLVAWLRENSFLFDKSSAGFKYKEKKNSTWAAKEAELGLKPGDLSSIWYTNMRTQYSKLIKLTNKSGSGAGERTARQQWILDNFEFLRPYLVQLRTQRGSKFAEKRKELVLEETEDDDAASESSAPSTSAVSGCRPKAARVLSSLTSELESVRGAITVAQDPAAHTGQFLVYLMRQMDQQRMNVFVTRATRLALDLAEESQEEKRRLATQEAAGHVGQQIADPVFAMPVPPAPTSSIYRRQAPISAAFGSAWQQNQFQQQDHMQQDFQLATNIAASAPPAHLTPLLKSFTHLQPPNVQAILQQPTCAYRSITPAIETPTTTASIIRQAMDMVSTPNSSPILTQEMHDAPKD</sequence>
<dbReference type="Pfam" id="PF10545">
    <property type="entry name" value="MADF_DNA_bdg"/>
    <property type="match status" value="1"/>
</dbReference>
<evidence type="ECO:0000256" key="1">
    <source>
        <dbReference type="SAM" id="MobiDB-lite"/>
    </source>
</evidence>
<gene>
    <name evidence="3" type="ORF">MAR_021264</name>
</gene>
<dbReference type="PROSITE" id="PS51029">
    <property type="entry name" value="MADF"/>
    <property type="match status" value="1"/>
</dbReference>
<feature type="domain" description="MADF" evidence="2">
    <location>
        <begin position="343"/>
        <end position="434"/>
    </location>
</feature>
<feature type="region of interest" description="Disordered" evidence="1">
    <location>
        <begin position="454"/>
        <end position="475"/>
    </location>
</feature>
<protein>
    <recommendedName>
        <fullName evidence="2">MADF domain-containing protein</fullName>
    </recommendedName>
</protein>
<feature type="region of interest" description="Disordered" evidence="1">
    <location>
        <begin position="184"/>
        <end position="334"/>
    </location>
</feature>
<dbReference type="PANTHER" id="PTHR12243">
    <property type="entry name" value="MADF DOMAIN TRANSCRIPTION FACTOR"/>
    <property type="match status" value="1"/>
</dbReference>
<accession>A0ABY7E7Q4</accession>
<proteinExistence type="predicted"/>
<name>A0ABY7E7Q4_MYAAR</name>
<dbReference type="InterPro" id="IPR006578">
    <property type="entry name" value="MADF-dom"/>
</dbReference>
<keyword evidence="4" id="KW-1185">Reference proteome</keyword>
<organism evidence="3 4">
    <name type="scientific">Mya arenaria</name>
    <name type="common">Soft-shell clam</name>
    <dbReference type="NCBI Taxonomy" id="6604"/>
    <lineage>
        <taxon>Eukaryota</taxon>
        <taxon>Metazoa</taxon>
        <taxon>Spiralia</taxon>
        <taxon>Lophotrochozoa</taxon>
        <taxon>Mollusca</taxon>
        <taxon>Bivalvia</taxon>
        <taxon>Autobranchia</taxon>
        <taxon>Heteroconchia</taxon>
        <taxon>Euheterodonta</taxon>
        <taxon>Imparidentia</taxon>
        <taxon>Neoheterodontei</taxon>
        <taxon>Myida</taxon>
        <taxon>Myoidea</taxon>
        <taxon>Myidae</taxon>
        <taxon>Mya</taxon>
    </lineage>
</organism>
<dbReference type="SMART" id="SM00595">
    <property type="entry name" value="MADF"/>
    <property type="match status" value="1"/>
</dbReference>
<evidence type="ECO:0000313" key="3">
    <source>
        <dbReference type="EMBL" id="WAR05895.1"/>
    </source>
</evidence>
<dbReference type="EMBL" id="CP111016">
    <property type="protein sequence ID" value="WAR05895.1"/>
    <property type="molecule type" value="Genomic_DNA"/>
</dbReference>
<evidence type="ECO:0000259" key="2">
    <source>
        <dbReference type="PROSITE" id="PS51029"/>
    </source>
</evidence>